<gene>
    <name evidence="2" type="ORF">FCK90_14375</name>
</gene>
<dbReference type="AlphaFoldDB" id="A0A5J5KTG4"/>
<dbReference type="EMBL" id="SZWF01000032">
    <property type="protein sequence ID" value="KAA9393019.1"/>
    <property type="molecule type" value="Genomic_DNA"/>
</dbReference>
<feature type="domain" description="Putative endonuclease Z1" evidence="1">
    <location>
        <begin position="512"/>
        <end position="757"/>
    </location>
</feature>
<reference evidence="2 3" key="1">
    <citation type="submission" date="2019-05" db="EMBL/GenBank/DDBJ databases">
        <title>Kocuria coralli sp. nov., a novel actinobacterium isolated from coral reef seawater.</title>
        <authorList>
            <person name="Li J."/>
        </authorList>
    </citation>
    <scope>NUCLEOTIDE SEQUENCE [LARGE SCALE GENOMIC DNA]</scope>
    <source>
        <strain evidence="2 3">SCSIO 13007</strain>
    </source>
</reference>
<accession>A0A5J5KTG4</accession>
<evidence type="ECO:0000313" key="2">
    <source>
        <dbReference type="EMBL" id="KAA9393019.1"/>
    </source>
</evidence>
<evidence type="ECO:0000313" key="3">
    <source>
        <dbReference type="Proteomes" id="UP000325957"/>
    </source>
</evidence>
<evidence type="ECO:0000259" key="1">
    <source>
        <dbReference type="Pfam" id="PF10593"/>
    </source>
</evidence>
<keyword evidence="3" id="KW-1185">Reference proteome</keyword>
<name>A0A5J5KTG4_9MICC</name>
<dbReference type="InterPro" id="IPR018310">
    <property type="entry name" value="Put_endonuclease_Z1-dom"/>
</dbReference>
<protein>
    <recommendedName>
        <fullName evidence="1">Putative endonuclease Z1 domain-containing protein</fullName>
    </recommendedName>
</protein>
<comment type="caution">
    <text evidence="2">The sequence shown here is derived from an EMBL/GenBank/DDBJ whole genome shotgun (WGS) entry which is preliminary data.</text>
</comment>
<dbReference type="Pfam" id="PF10593">
    <property type="entry name" value="Z1"/>
    <property type="match status" value="1"/>
</dbReference>
<dbReference type="OrthoDB" id="436461at2"/>
<dbReference type="Proteomes" id="UP000325957">
    <property type="component" value="Unassembled WGS sequence"/>
</dbReference>
<sequence length="1014" mass="114555">MLQRSKLQRLRRNYRDTARGAAVIREHEYTRAIVKALGGMDEYGPEPLLSEVAYVLRKSGRDIDEENLIAILTDDNTNSKERTDFHLALSRWDAAPDAEWASGTEPATWHRRARVLEALGFSKAAAERVNAALPPVLSHDVFLQDPEWDPWYTPERQRAHSFYWKQYEKLLRKKVGAGVTSIDTATTNVVSRLADPVAEIPYQAKGLVVGHVQSGKTANFTGVVAKAIDAGYRLIIVLTGTVELLRAQTQRRLDMELIGKENILGGRDENDFNAIEDIDYAGDSDADWTAGKFVEHGIDFSTTREIPAIRRLTGKGFDYKSLRAGLSALDFRSGNELRNPHKQVWAEENLYDTDVRMVVVKKNKTVLTKLVQDLRNVTARLDEIPALIIDDEADQASVNTINPSKAKSLEKDRTAINGLISELLGELKRGQYIGYTATPFANVFVSPDDSEDIFPKDFILSLTPPNAYMGGSKFHDLKPHDMDLKQDPHYSNEAAYVRNLVAETRLEEESEIREALSAFVLTGAIKLWRESRGDDVNAKHHTMLVHESVKQIEHRELANRIVKIWHSTGFSSPQGRAVMEKLFESDFRVVTNAREWGQQLPFDFEELVPFIGEALNLITIALSPVVIVNGDKENEYQQVDFDSQRVWRILVGGAKLSRGFTIEGLTVTYYRRRTLQADSLMQMGRWFGYRNGYEDLVRLYIARNVPTGRGTKRYDLYEAFQAIVEDEEEFREQLREFDGLDDDGEPMVRPIDVPPMVFQQLPWLKPTSPNKMYNAELQFMGEGGSLKDFPRQPERGDGRWNRAHFEAVADWVGQLGPMREFGYYDSTRNRRQSFGARVMIVSAEEMIERLGQFEWVPGFDFRPSIEMMKQAISARTLEDWAVLVPYLGKSPVIRCVGDVEIPVLERKRRLDRPGFSGSSFRQRGAIERIAGNTDAYGGPAAEELSTRTRGALLLTFAADPADDAERDPGLLPDPTAPEDIATLFSFALPKEAAPRGRIGFTVRKRGAGAIIKKF</sequence>
<proteinExistence type="predicted"/>
<organism evidence="2 3">
    <name type="scientific">Kocuria coralli</name>
    <dbReference type="NCBI Taxonomy" id="1461025"/>
    <lineage>
        <taxon>Bacteria</taxon>
        <taxon>Bacillati</taxon>
        <taxon>Actinomycetota</taxon>
        <taxon>Actinomycetes</taxon>
        <taxon>Micrococcales</taxon>
        <taxon>Micrococcaceae</taxon>
        <taxon>Kocuria</taxon>
    </lineage>
</organism>